<evidence type="ECO:0000313" key="1">
    <source>
        <dbReference type="EMBL" id="HGQ74327.1"/>
    </source>
</evidence>
<dbReference type="EMBL" id="DTBP01000036">
    <property type="protein sequence ID" value="HGQ74327.1"/>
    <property type="molecule type" value="Genomic_DNA"/>
</dbReference>
<dbReference type="AlphaFoldDB" id="A0A7C4NN80"/>
<protein>
    <submittedName>
        <fullName evidence="1">Uncharacterized protein</fullName>
    </submittedName>
</protein>
<sequence>MDRLVFESIPIEYLDDVLDELVITPLIGVVEAGFNKSIDVVFRYSAQPPPSTYPVSSVRVFYIIHYPRNFLKIGSSSINNVTGRVFSQAPIAGLLSIAVMLKHEVSVEEMERVEEECVDYLNKVLNREVNDGVGGRNIEVYHRRGGVFNEVFENYLKNLVEGSVETRVSFELLREISEYMVKYVIEEYENIMEPLYPPNICLFKTSIDEDGVRILKEILYSKQHVSLGDLSELRHTCINRNCRGSIIILKNGICILRTKIHGVERYFIVPCDTVQYNLLIKTINNGNEY</sequence>
<accession>A0A7C4NN80</accession>
<reference evidence="1" key="1">
    <citation type="journal article" date="2020" name="mSystems">
        <title>Genome- and Community-Level Interaction Insights into Carbon Utilization and Element Cycling Functions of Hydrothermarchaeota in Hydrothermal Sediment.</title>
        <authorList>
            <person name="Zhou Z."/>
            <person name="Liu Y."/>
            <person name="Xu W."/>
            <person name="Pan J."/>
            <person name="Luo Z.H."/>
            <person name="Li M."/>
        </authorList>
    </citation>
    <scope>NUCLEOTIDE SEQUENCE [LARGE SCALE GENOMIC DNA]</scope>
    <source>
        <strain evidence="1">SpSt-648</strain>
    </source>
</reference>
<name>A0A7C4NN80_STAMA</name>
<comment type="caution">
    <text evidence="1">The sequence shown here is derived from an EMBL/GenBank/DDBJ whole genome shotgun (WGS) entry which is preliminary data.</text>
</comment>
<organism evidence="1">
    <name type="scientific">Staphylothermus marinus</name>
    <dbReference type="NCBI Taxonomy" id="2280"/>
    <lineage>
        <taxon>Archaea</taxon>
        <taxon>Thermoproteota</taxon>
        <taxon>Thermoprotei</taxon>
        <taxon>Desulfurococcales</taxon>
        <taxon>Desulfurococcaceae</taxon>
        <taxon>Staphylothermus</taxon>
    </lineage>
</organism>
<gene>
    <name evidence="1" type="ORF">ENU20_04555</name>
</gene>
<proteinExistence type="predicted"/>